<evidence type="ECO:0000256" key="2">
    <source>
        <dbReference type="ARBA" id="ARBA00022741"/>
    </source>
</evidence>
<dbReference type="Gene3D" id="2.40.50.100">
    <property type="match status" value="1"/>
</dbReference>
<evidence type="ECO:0000313" key="5">
    <source>
        <dbReference type="EMBL" id="GAA4820340.1"/>
    </source>
</evidence>
<dbReference type="RefSeq" id="WP_345368440.1">
    <property type="nucleotide sequence ID" value="NZ_BAABJX010000002.1"/>
</dbReference>
<organism evidence="5 6">
    <name type="scientific">Algivirga pacifica</name>
    <dbReference type="NCBI Taxonomy" id="1162670"/>
    <lineage>
        <taxon>Bacteria</taxon>
        <taxon>Pseudomonadati</taxon>
        <taxon>Bacteroidota</taxon>
        <taxon>Cytophagia</taxon>
        <taxon>Cytophagales</taxon>
        <taxon>Flammeovirgaceae</taxon>
        <taxon>Algivirga</taxon>
    </lineage>
</organism>
<accession>A0ABP9CVS7</accession>
<dbReference type="PROSITE" id="PS50893">
    <property type="entry name" value="ABC_TRANSPORTER_2"/>
    <property type="match status" value="1"/>
</dbReference>
<evidence type="ECO:0000256" key="1">
    <source>
        <dbReference type="ARBA" id="ARBA00022448"/>
    </source>
</evidence>
<dbReference type="PANTHER" id="PTHR42781">
    <property type="entry name" value="SPERMIDINE/PUTRESCINE IMPORT ATP-BINDING PROTEIN POTA"/>
    <property type="match status" value="1"/>
</dbReference>
<dbReference type="GO" id="GO:0005524">
    <property type="term" value="F:ATP binding"/>
    <property type="evidence" value="ECO:0007669"/>
    <property type="project" value="UniProtKB-KW"/>
</dbReference>
<dbReference type="PANTHER" id="PTHR42781:SF4">
    <property type="entry name" value="SPERMIDINE_PUTRESCINE IMPORT ATP-BINDING PROTEIN POTA"/>
    <property type="match status" value="1"/>
</dbReference>
<feature type="domain" description="ABC transporter" evidence="4">
    <location>
        <begin position="6"/>
        <end position="238"/>
    </location>
</feature>
<dbReference type="InterPro" id="IPR027417">
    <property type="entry name" value="P-loop_NTPase"/>
</dbReference>
<dbReference type="Pfam" id="PF00005">
    <property type="entry name" value="ABC_tran"/>
    <property type="match status" value="1"/>
</dbReference>
<evidence type="ECO:0000256" key="3">
    <source>
        <dbReference type="ARBA" id="ARBA00022840"/>
    </source>
</evidence>
<proteinExistence type="predicted"/>
<dbReference type="SUPFAM" id="SSF50331">
    <property type="entry name" value="MOP-like"/>
    <property type="match status" value="1"/>
</dbReference>
<dbReference type="Pfam" id="PF08402">
    <property type="entry name" value="TOBE_2"/>
    <property type="match status" value="1"/>
</dbReference>
<dbReference type="InterPro" id="IPR017871">
    <property type="entry name" value="ABC_transporter-like_CS"/>
</dbReference>
<dbReference type="PROSITE" id="PS00211">
    <property type="entry name" value="ABC_TRANSPORTER_1"/>
    <property type="match status" value="1"/>
</dbReference>
<dbReference type="SMART" id="SM00382">
    <property type="entry name" value="AAA"/>
    <property type="match status" value="1"/>
</dbReference>
<dbReference type="InterPro" id="IPR003593">
    <property type="entry name" value="AAA+_ATPase"/>
</dbReference>
<dbReference type="Gene3D" id="3.40.50.300">
    <property type="entry name" value="P-loop containing nucleotide triphosphate hydrolases"/>
    <property type="match status" value="1"/>
</dbReference>
<comment type="caution">
    <text evidence="5">The sequence shown here is derived from an EMBL/GenBank/DDBJ whole genome shotgun (WGS) entry which is preliminary data.</text>
</comment>
<evidence type="ECO:0000313" key="6">
    <source>
        <dbReference type="Proteomes" id="UP001500298"/>
    </source>
</evidence>
<dbReference type="InterPro" id="IPR003439">
    <property type="entry name" value="ABC_transporter-like_ATP-bd"/>
</dbReference>
<gene>
    <name evidence="5" type="ORF">GCM10023331_00910</name>
</gene>
<keyword evidence="6" id="KW-1185">Reference proteome</keyword>
<dbReference type="InterPro" id="IPR013611">
    <property type="entry name" value="Transp-assoc_OB_typ2"/>
</dbReference>
<sequence length="340" mass="38972">MGETILQVANLQKQYEQREIIKDLSFSIEKGEIFALIGESGCGKTTTLRCIAGLEQVTGGEVRFQGETIIGPWDKLIAGHEDIKVVSQTYDLFMYHSVWENIKHPLRTYTREYQEYRIRELLRLCRLEGLEDKKPENLSGGERQRVAFACALADDPALLVMDEPFSNLDIPIKSRLRREVRRIVKETNTTVLFVSHDTQDALAIADKVGVMKDGELIQIASPLAIYETPQNPYVATFFPHANILTGKQLTFWGIVRPEEENFVIRPEHIRIVESEATRAEIIDIEYTGAQDVLEVRVEEGCHVYMYAQVHQYEIGDTVHLLLQEEYLHAFSEENRNICMV</sequence>
<dbReference type="EMBL" id="BAABJX010000002">
    <property type="protein sequence ID" value="GAA4820340.1"/>
    <property type="molecule type" value="Genomic_DNA"/>
</dbReference>
<name>A0ABP9CVS7_9BACT</name>
<reference evidence="6" key="1">
    <citation type="journal article" date="2019" name="Int. J. Syst. Evol. Microbiol.">
        <title>The Global Catalogue of Microorganisms (GCM) 10K type strain sequencing project: providing services to taxonomists for standard genome sequencing and annotation.</title>
        <authorList>
            <consortium name="The Broad Institute Genomics Platform"/>
            <consortium name="The Broad Institute Genome Sequencing Center for Infectious Disease"/>
            <person name="Wu L."/>
            <person name="Ma J."/>
        </authorList>
    </citation>
    <scope>NUCLEOTIDE SEQUENCE [LARGE SCALE GENOMIC DNA]</scope>
    <source>
        <strain evidence="6">JCM 18326</strain>
    </source>
</reference>
<dbReference type="Proteomes" id="UP001500298">
    <property type="component" value="Unassembled WGS sequence"/>
</dbReference>
<dbReference type="InterPro" id="IPR008995">
    <property type="entry name" value="Mo/tungstate-bd_C_term_dom"/>
</dbReference>
<dbReference type="InterPro" id="IPR012340">
    <property type="entry name" value="NA-bd_OB-fold"/>
</dbReference>
<keyword evidence="3 5" id="KW-0067">ATP-binding</keyword>
<keyword evidence="1" id="KW-0813">Transport</keyword>
<dbReference type="Gene3D" id="2.40.50.140">
    <property type="entry name" value="Nucleic acid-binding proteins"/>
    <property type="match status" value="1"/>
</dbReference>
<keyword evidence="2" id="KW-0547">Nucleotide-binding</keyword>
<dbReference type="SUPFAM" id="SSF52540">
    <property type="entry name" value="P-loop containing nucleoside triphosphate hydrolases"/>
    <property type="match status" value="1"/>
</dbReference>
<protein>
    <submittedName>
        <fullName evidence="5">2-aminoethylphosphonate ABC transporter ATP-binding protein</fullName>
    </submittedName>
</protein>
<dbReference type="InterPro" id="IPR050093">
    <property type="entry name" value="ABC_SmlMolc_Importer"/>
</dbReference>
<evidence type="ECO:0000259" key="4">
    <source>
        <dbReference type="PROSITE" id="PS50893"/>
    </source>
</evidence>